<evidence type="ECO:0000256" key="4">
    <source>
        <dbReference type="ARBA" id="ARBA00031552"/>
    </source>
</evidence>
<dbReference type="AlphaFoldDB" id="W7HQ81"/>
<evidence type="ECO:0000256" key="3">
    <source>
        <dbReference type="ARBA" id="ARBA00029814"/>
    </source>
</evidence>
<reference evidence="7 8" key="1">
    <citation type="submission" date="2013-05" db="EMBL/GenBank/DDBJ databases">
        <title>Drechslerella stenobrocha genome reveals carnivorous origination and mechanical trapping mechanism of predatory fungi.</title>
        <authorList>
            <person name="Liu X."/>
            <person name="Zhang W."/>
            <person name="Liu K."/>
        </authorList>
    </citation>
    <scope>NUCLEOTIDE SEQUENCE [LARGE SCALE GENOMIC DNA]</scope>
    <source>
        <strain evidence="7 8">248</strain>
    </source>
</reference>
<name>W7HQ81_9PEZI</name>
<sequence length="734" mass="79406">MPTLPTTDDAIPTVALVSGGKDSFFSLIHSNANGFKVVALANLHPPVPPTTLDGQPPSDDLDSFMYQTVGHTVLPHYSSILGLPLYRAAITGDSVNQDLTYYPDAAAPGRKDETEDLYELLRRVKQEQPTVKAVCSGAILSTYQRTRVENVCQRLGLVSVAWLWQRRQECVLAEMERVGLDARIIKVASMGLDERWLGRNVADPATRTALEDIKRRWGGNVAGEGGEFETLVFGCRGWLKRLEVDESKTVSEGGGVAWTRFLDTKVVDAESPEESRVPFKPPILDADFQGVLERVQSSRTPSRSPISEGSLPLPPARFDTSIELSSHAVYVANLQGEATDGGIEAQMDSIFSKLTGFLRDNEYGKQQITSTVLLLRDMLNFQLVNKAYSAFCSFPSPPSRVCVAIGAAMPTDTDVLLSVLLSKSTDNMPRKALHVQSRSYWAPANIGPYSQAVTVNGIVNVSGMIGLVPETMKIWEAEGVEGEAALALQSMVRVGREMKLHGKEGWLGGVGFVTQASFVEGMQAVWREWFHGDDNGIAGTEEEMEPEGPPSFFETTDTDIAAPTHEASLGAQKLPPLLIVQVAQLPAQSNVEFACLGLDPTSLGVENGLDEEGHPETSKTVQHSDFGTLDSNIRYHSIVVANTHRFIWGVMRGNVEDMAVGIANLQEDGYAPVSTTVYLAPDAWASAGPLAQGIAAAGIGGVGCVPVNNVFWNPVDGEEPAQGYSVGFAFRLSR</sequence>
<dbReference type="Pfam" id="PF01042">
    <property type="entry name" value="Ribonuc_L-PSP"/>
    <property type="match status" value="1"/>
</dbReference>
<dbReference type="PANTHER" id="PTHR12196">
    <property type="entry name" value="DOMAIN OF UNKNOWN FUNCTION 71 DUF71 -CONTAINING PROTEIN"/>
    <property type="match status" value="1"/>
</dbReference>
<dbReference type="Proteomes" id="UP000024837">
    <property type="component" value="Unassembled WGS sequence"/>
</dbReference>
<dbReference type="OrthoDB" id="686384at2759"/>
<dbReference type="CDD" id="cd06155">
    <property type="entry name" value="eu_AANH_C_1"/>
    <property type="match status" value="1"/>
</dbReference>
<evidence type="ECO:0000259" key="6">
    <source>
        <dbReference type="Pfam" id="PF01902"/>
    </source>
</evidence>
<dbReference type="Gene3D" id="3.30.1330.40">
    <property type="entry name" value="RutC-like"/>
    <property type="match status" value="2"/>
</dbReference>
<dbReference type="SUPFAM" id="SSF55298">
    <property type="entry name" value="YjgF-like"/>
    <property type="match status" value="2"/>
</dbReference>
<dbReference type="InterPro" id="IPR006175">
    <property type="entry name" value="YjgF/YER057c/UK114"/>
</dbReference>
<evidence type="ECO:0000313" key="7">
    <source>
        <dbReference type="EMBL" id="EWC46321.1"/>
    </source>
</evidence>
<dbReference type="InterPro" id="IPR030662">
    <property type="entry name" value="DPH6/MJ0570"/>
</dbReference>
<dbReference type="InterPro" id="IPR002761">
    <property type="entry name" value="Diphthami_syn_dom"/>
</dbReference>
<dbReference type="CDD" id="cd01994">
    <property type="entry name" value="AANH_PF0828-like"/>
    <property type="match status" value="1"/>
</dbReference>
<dbReference type="EC" id="6.3.1.14" evidence="1"/>
<dbReference type="EMBL" id="KI966419">
    <property type="protein sequence ID" value="EWC46321.1"/>
    <property type="molecule type" value="Genomic_DNA"/>
</dbReference>
<dbReference type="Pfam" id="PF01902">
    <property type="entry name" value="Diphthami_syn_2"/>
    <property type="match status" value="1"/>
</dbReference>
<dbReference type="NCBIfam" id="TIGR00290">
    <property type="entry name" value="MJ0570_dom"/>
    <property type="match status" value="1"/>
</dbReference>
<dbReference type="PANTHER" id="PTHR12196:SF2">
    <property type="entry name" value="DIPHTHINE--AMMONIA LIGASE"/>
    <property type="match status" value="1"/>
</dbReference>
<comment type="catalytic activity">
    <reaction evidence="5">
        <text>diphthine-[translation elongation factor 2] + NH4(+) + ATP = diphthamide-[translation elongation factor 2] + AMP + diphosphate + H(+)</text>
        <dbReference type="Rhea" id="RHEA:19753"/>
        <dbReference type="Rhea" id="RHEA-COMP:10172"/>
        <dbReference type="Rhea" id="RHEA-COMP:10174"/>
        <dbReference type="ChEBI" id="CHEBI:15378"/>
        <dbReference type="ChEBI" id="CHEBI:16692"/>
        <dbReference type="ChEBI" id="CHEBI:28938"/>
        <dbReference type="ChEBI" id="CHEBI:30616"/>
        <dbReference type="ChEBI" id="CHEBI:33019"/>
        <dbReference type="ChEBI" id="CHEBI:82696"/>
        <dbReference type="ChEBI" id="CHEBI:456215"/>
        <dbReference type="EC" id="6.3.1.14"/>
    </reaction>
</comment>
<accession>W7HQ81</accession>
<evidence type="ECO:0000313" key="8">
    <source>
        <dbReference type="Proteomes" id="UP000024837"/>
    </source>
</evidence>
<feature type="domain" description="Diphthamide synthase" evidence="6">
    <location>
        <begin position="13"/>
        <end position="249"/>
    </location>
</feature>
<dbReference type="HOGENOM" id="CLU_010289_2_0_1"/>
<dbReference type="GO" id="GO:0017178">
    <property type="term" value="F:diphthine-ammonia ligase activity"/>
    <property type="evidence" value="ECO:0007669"/>
    <property type="project" value="UniProtKB-EC"/>
</dbReference>
<protein>
    <recommendedName>
        <fullName evidence="2">Diphthine--ammonia ligase</fullName>
        <ecNumber evidence="1">6.3.1.14</ecNumber>
    </recommendedName>
    <alternativeName>
        <fullName evidence="3">Diphthamide synthase</fullName>
    </alternativeName>
    <alternativeName>
        <fullName evidence="4">Diphthamide synthetase</fullName>
    </alternativeName>
</protein>
<evidence type="ECO:0000256" key="5">
    <source>
        <dbReference type="ARBA" id="ARBA00048108"/>
    </source>
</evidence>
<dbReference type="GO" id="GO:0017183">
    <property type="term" value="P:protein histidyl modification to diphthamide"/>
    <property type="evidence" value="ECO:0007669"/>
    <property type="project" value="TreeGrafter"/>
</dbReference>
<evidence type="ECO:0000256" key="1">
    <source>
        <dbReference type="ARBA" id="ARBA00012089"/>
    </source>
</evidence>
<dbReference type="FunFam" id="3.40.50.620:FF:000145">
    <property type="entry name" value="ATP-binding domain containing protein"/>
    <property type="match status" value="1"/>
</dbReference>
<dbReference type="InterPro" id="IPR014729">
    <property type="entry name" value="Rossmann-like_a/b/a_fold"/>
</dbReference>
<organism evidence="7 8">
    <name type="scientific">Drechslerella stenobrocha 248</name>
    <dbReference type="NCBI Taxonomy" id="1043628"/>
    <lineage>
        <taxon>Eukaryota</taxon>
        <taxon>Fungi</taxon>
        <taxon>Dikarya</taxon>
        <taxon>Ascomycota</taxon>
        <taxon>Pezizomycotina</taxon>
        <taxon>Orbiliomycetes</taxon>
        <taxon>Orbiliales</taxon>
        <taxon>Orbiliaceae</taxon>
        <taxon>Drechslerella</taxon>
    </lineage>
</organism>
<dbReference type="InterPro" id="IPR035959">
    <property type="entry name" value="RutC-like_sf"/>
</dbReference>
<keyword evidence="8" id="KW-1185">Reference proteome</keyword>
<dbReference type="SUPFAM" id="SSF52402">
    <property type="entry name" value="Adenine nucleotide alpha hydrolases-like"/>
    <property type="match status" value="1"/>
</dbReference>
<dbReference type="Gene3D" id="3.90.1490.10">
    <property type="entry name" value="putative n-type atp pyrophosphatase, domain 2"/>
    <property type="match status" value="1"/>
</dbReference>
<proteinExistence type="predicted"/>
<evidence type="ECO:0000256" key="2">
    <source>
        <dbReference type="ARBA" id="ARBA00018426"/>
    </source>
</evidence>
<gene>
    <name evidence="7" type="ORF">DRE_04492</name>
</gene>
<dbReference type="Gene3D" id="3.40.50.620">
    <property type="entry name" value="HUPs"/>
    <property type="match status" value="1"/>
</dbReference>